<keyword evidence="2" id="KW-1185">Reference proteome</keyword>
<comment type="caution">
    <text evidence="1">The sequence shown here is derived from an EMBL/GenBank/DDBJ whole genome shotgun (WGS) entry which is preliminary data.</text>
</comment>
<dbReference type="EMBL" id="CAJGYO010000661">
    <property type="protein sequence ID" value="CAD6343029.1"/>
    <property type="molecule type" value="Genomic_DNA"/>
</dbReference>
<sequence length="169" mass="16682">MRACGVVGSDVTAATAACLANSLDLAAALTQGSNDETTVVAASAPVAVALAALMDCRAAGLVAALSCEAARRDATTFDMPASGDVLSAKDEADVAADIKVLVFGSMVVGAAGGALAAAATFAKVPDWYESPGHPSRGWAEMGRLQTSKTSLVLAFCGLAVGSETEGSDA</sequence>
<organism evidence="1 2">
    <name type="scientific">Miscanthus lutarioriparius</name>
    <dbReference type="NCBI Taxonomy" id="422564"/>
    <lineage>
        <taxon>Eukaryota</taxon>
        <taxon>Viridiplantae</taxon>
        <taxon>Streptophyta</taxon>
        <taxon>Embryophyta</taxon>
        <taxon>Tracheophyta</taxon>
        <taxon>Spermatophyta</taxon>
        <taxon>Magnoliopsida</taxon>
        <taxon>Liliopsida</taxon>
        <taxon>Poales</taxon>
        <taxon>Poaceae</taxon>
        <taxon>PACMAD clade</taxon>
        <taxon>Panicoideae</taxon>
        <taxon>Andropogonodae</taxon>
        <taxon>Andropogoneae</taxon>
        <taxon>Saccharinae</taxon>
        <taxon>Miscanthus</taxon>
    </lineage>
</organism>
<dbReference type="AlphaFoldDB" id="A0A811SJQ2"/>
<proteinExistence type="predicted"/>
<dbReference type="OrthoDB" id="1906957at2759"/>
<evidence type="ECO:0000313" key="2">
    <source>
        <dbReference type="Proteomes" id="UP000604825"/>
    </source>
</evidence>
<gene>
    <name evidence="1" type="ORF">NCGR_LOCUS67127</name>
</gene>
<accession>A0A811SJQ2</accession>
<name>A0A811SJQ2_9POAL</name>
<dbReference type="Proteomes" id="UP000604825">
    <property type="component" value="Unassembled WGS sequence"/>
</dbReference>
<reference evidence="1" key="1">
    <citation type="submission" date="2020-10" db="EMBL/GenBank/DDBJ databases">
        <authorList>
            <person name="Han B."/>
            <person name="Lu T."/>
            <person name="Zhao Q."/>
            <person name="Huang X."/>
            <person name="Zhao Y."/>
        </authorList>
    </citation>
    <scope>NUCLEOTIDE SEQUENCE</scope>
</reference>
<evidence type="ECO:0000313" key="1">
    <source>
        <dbReference type="EMBL" id="CAD6343029.1"/>
    </source>
</evidence>
<protein>
    <submittedName>
        <fullName evidence="1">Uncharacterized protein</fullName>
    </submittedName>
</protein>